<gene>
    <name evidence="1" type="ORF">METZ01_LOCUS444417</name>
</gene>
<sequence length="113" mass="12237">MRQNITVAMLAICATLLAVNVVQQMNRPAFMPAFGQAVGNTQGNYVLATGMSQSGNANMLFVLEVATRKLAAYTVKSRGVEFMGVREITWDMKPEELTPKSGKLSVKAVKDAI</sequence>
<proteinExistence type="predicted"/>
<protein>
    <submittedName>
        <fullName evidence="1">Uncharacterized protein</fullName>
    </submittedName>
</protein>
<dbReference type="AlphaFoldDB" id="A0A382Z7X5"/>
<dbReference type="EMBL" id="UINC01181728">
    <property type="protein sequence ID" value="SVD91563.1"/>
    <property type="molecule type" value="Genomic_DNA"/>
</dbReference>
<feature type="non-terminal residue" evidence="1">
    <location>
        <position position="113"/>
    </location>
</feature>
<evidence type="ECO:0000313" key="1">
    <source>
        <dbReference type="EMBL" id="SVD91563.1"/>
    </source>
</evidence>
<organism evidence="1">
    <name type="scientific">marine metagenome</name>
    <dbReference type="NCBI Taxonomy" id="408172"/>
    <lineage>
        <taxon>unclassified sequences</taxon>
        <taxon>metagenomes</taxon>
        <taxon>ecological metagenomes</taxon>
    </lineage>
</organism>
<accession>A0A382Z7X5</accession>
<name>A0A382Z7X5_9ZZZZ</name>
<reference evidence="1" key="1">
    <citation type="submission" date="2018-05" db="EMBL/GenBank/DDBJ databases">
        <authorList>
            <person name="Lanie J.A."/>
            <person name="Ng W.-L."/>
            <person name="Kazmierczak K.M."/>
            <person name="Andrzejewski T.M."/>
            <person name="Davidsen T.M."/>
            <person name="Wayne K.J."/>
            <person name="Tettelin H."/>
            <person name="Glass J.I."/>
            <person name="Rusch D."/>
            <person name="Podicherti R."/>
            <person name="Tsui H.-C.T."/>
            <person name="Winkler M.E."/>
        </authorList>
    </citation>
    <scope>NUCLEOTIDE SEQUENCE</scope>
</reference>